<dbReference type="AlphaFoldDB" id="A0A0L0F6X8"/>
<dbReference type="RefSeq" id="XP_014146389.1">
    <property type="nucleotide sequence ID" value="XM_014290914.1"/>
</dbReference>
<dbReference type="Proteomes" id="UP000054560">
    <property type="component" value="Unassembled WGS sequence"/>
</dbReference>
<organism evidence="1 2">
    <name type="scientific">Sphaeroforma arctica JP610</name>
    <dbReference type="NCBI Taxonomy" id="667725"/>
    <lineage>
        <taxon>Eukaryota</taxon>
        <taxon>Ichthyosporea</taxon>
        <taxon>Ichthyophonida</taxon>
        <taxon>Sphaeroforma</taxon>
    </lineage>
</organism>
<dbReference type="GeneID" id="25915458"/>
<dbReference type="OrthoDB" id="438545at2759"/>
<gene>
    <name evidence="1" type="ORF">SARC_14954</name>
</gene>
<protein>
    <submittedName>
        <fullName evidence="1">Uncharacterized protein</fullName>
    </submittedName>
</protein>
<evidence type="ECO:0000313" key="1">
    <source>
        <dbReference type="EMBL" id="KNC72487.1"/>
    </source>
</evidence>
<accession>A0A0L0F6X8</accession>
<feature type="non-terminal residue" evidence="1">
    <location>
        <position position="93"/>
    </location>
</feature>
<dbReference type="EMBL" id="KQ246962">
    <property type="protein sequence ID" value="KNC72487.1"/>
    <property type="molecule type" value="Genomic_DNA"/>
</dbReference>
<keyword evidence="2" id="KW-1185">Reference proteome</keyword>
<sequence>MTANYFVYLPGSLTVPESYLVLNGTSGVPSEAHASTPHILTDDGISILTPSHAPTHEDVIRAIPIVVFSFTCHHNVFTVYKELNQPTDKRIGQ</sequence>
<evidence type="ECO:0000313" key="2">
    <source>
        <dbReference type="Proteomes" id="UP000054560"/>
    </source>
</evidence>
<reference evidence="1 2" key="1">
    <citation type="submission" date="2011-02" db="EMBL/GenBank/DDBJ databases">
        <title>The Genome Sequence of Sphaeroforma arctica JP610.</title>
        <authorList>
            <consortium name="The Broad Institute Genome Sequencing Platform"/>
            <person name="Russ C."/>
            <person name="Cuomo C."/>
            <person name="Young S.K."/>
            <person name="Zeng Q."/>
            <person name="Gargeya S."/>
            <person name="Alvarado L."/>
            <person name="Berlin A."/>
            <person name="Chapman S.B."/>
            <person name="Chen Z."/>
            <person name="Freedman E."/>
            <person name="Gellesch M."/>
            <person name="Goldberg J."/>
            <person name="Griggs A."/>
            <person name="Gujja S."/>
            <person name="Heilman E."/>
            <person name="Heiman D."/>
            <person name="Howarth C."/>
            <person name="Mehta T."/>
            <person name="Neiman D."/>
            <person name="Pearson M."/>
            <person name="Roberts A."/>
            <person name="Saif S."/>
            <person name="Shea T."/>
            <person name="Shenoy N."/>
            <person name="Sisk P."/>
            <person name="Stolte C."/>
            <person name="Sykes S."/>
            <person name="White J."/>
            <person name="Yandava C."/>
            <person name="Burger G."/>
            <person name="Gray M.W."/>
            <person name="Holland P.W.H."/>
            <person name="King N."/>
            <person name="Lang F.B.F."/>
            <person name="Roger A.J."/>
            <person name="Ruiz-Trillo I."/>
            <person name="Haas B."/>
            <person name="Nusbaum C."/>
            <person name="Birren B."/>
        </authorList>
    </citation>
    <scope>NUCLEOTIDE SEQUENCE [LARGE SCALE GENOMIC DNA]</scope>
    <source>
        <strain evidence="1 2">JP610</strain>
    </source>
</reference>
<name>A0A0L0F6X8_9EUKA</name>
<proteinExistence type="predicted"/>